<evidence type="ECO:0000256" key="2">
    <source>
        <dbReference type="SAM" id="MobiDB-lite"/>
    </source>
</evidence>
<feature type="compositionally biased region" description="Low complexity" evidence="2">
    <location>
        <begin position="2064"/>
        <end position="2074"/>
    </location>
</feature>
<feature type="region of interest" description="Disordered" evidence="2">
    <location>
        <begin position="1140"/>
        <end position="1161"/>
    </location>
</feature>
<comment type="caution">
    <text evidence="3">The sequence shown here is derived from an EMBL/GenBank/DDBJ whole genome shotgun (WGS) entry which is preliminary data.</text>
</comment>
<sequence>MFNSTSPLLDGTQTESESEAEVIDNIQTQSSGVHEHYLHNCPSLRPPPIERDASEMCLASLKFLKNLSEEEACDPRAHSYIVEAVDYITGFMDTLLSWEQVPDCSFASIIELLGPAFLARLFNLRSVFRRLATNELAQQETNATVICWADELIVKLCACILHLATNGRMQDIHKISGIQSIKAMQGNEARRSATQLPVHFNELANILSSKMASPTTTRIALIVLYGAYALREQFRAPIVAYDGSKADILAAAVYRHIAKHTVVNTSPAAIYPSVLAEHAMTISLYIHSNSRHNDPLDAPFACHHEHILIELTDLILDHCPDEFTSSNSSSGPLLMLLNDLEIMRWFWERWGDGSTSAASTALQLTRLWIQHYGRREDEYHRTQFDVLWAAAPCSFQALLHVVDTPSGSTPNEISIIEHACDAYIQLAKRVTPGDLRYDNILAEFCKKIHPYVLIQDVREVIVELLITVGPDVLRIAYGDAAKTEFRWNNRGIVEQKRRMIAGDSEDKPDVQAGWNERQTLRMKHLLDTLVVLLHAKTCAASAVVASTTFIPTLIPWVSRQPGRGPISDTTDWNTLRSSVLMILGLTNSQFKICCSVLTKRLPEFDLDVFVNTVLDSDKLTLSETCALARYIISTEEDRILDDPVTVLEMWSHIQDTLLSTLQQRFLGDQEAISVAVSGTLWAMILASPWTQTLRDGLRRVFSGDTPVNHTLGLRRQLESIGAAVIQMHTQLPPAVAIASLKTGSKTTSGLGRAPGAQTNTHLLTLDSSRPPPPPHPPSTRWISFISHLKGTTHVHYHYHLIALVAYTRLAQTSRFLFTRLSNLPIAMSATVPAPAPSFVITRTEEWPEADFDLPDDQETFAIDNEGDEQADPGNRIKGSRPSLSGAGAVAKLGGAPVEDEDWDAEFEDAPIKSATASSANSSTSHFTGKITRLGSIEPRKTKENVEDWSDDGDLELPEPSHTNFTLARAPLPQPNVPDTEDTGDVSTIKIAKHNFPSVAKKSSTKPVEEDDFEADFALPAEMSNLSLRILTPQTSSLSLRKSSTLVEGNGPWGELTTSTSTYSDTSSLLSLYPPDASPSTSSVSQLGTETDPSDGDFAIYEDEDEAFEGLILPEGLAGKNLAKHLETKKQIVPAQIAAENDAKGSLTSQSRRTANETEDFESGLVIGDEDISITRLRLRRMADPAEYRSKSVPLPRTGSGSYRPSSSSRLRPESVMEVLSASKVPTISRSRSPSSVSQRSLSKKDSRSSLVSPTNFSSLRPSSVRASSSSHASPSTANLLSIPSPSSISGIAPRSAPLKHQKSLGRLQLSSTSSLTSTTLGVKLGRKASLASLADPSSSITPSSTLSTRSSGFGAPTASSKARQKPEPRDEADKKSSGRPTTPSAGSVNSASLRLTMPTSSSRQKIRPSISSVFPSPVATAPADRATSPQPNPRRTPTSPRRIRTRSGASNGGTPSSSISSMASATAPKVMRKPKRIQAFSDGTELDAFDDLPEDTEKERKFRVQPAGRGNVSSSRGEKGSSASTTSGGTLGRKAGGTLRRPPSSASSHGSVDPPKSTGKQSLRHKPRVDFPVKVAIPEPTPRRKKPTVTAIGGPRKKPMLIRNLGGAGTAKTVGDMKWNPKTLRWEGNEQVLKEFDAHAAPSRPALITHLTGSSIGGLMSPTGSMLASGARIVGNMLFDPVRMCWISRLPPEEEEPDVFAGLADDEGDWEDKAGTIRANTGGTNATDDGKDWKGSVRSTDSMREMTMSPARSHTRSMSESESEAGDTPSARGTRRGGRQSFGGQSVHEEIPGVDDALVAACRAAEERHKQEMKGWYIRSRSRSRSVKSSTEAEEAPGGWGSTAEEMNITQGANPNAERTVFGSTDGARPLLAARPTHKDTPHSFNTRRYQQAQSYSLIRTRDISETGDPRPIVWNFRFDKVFDDIKMGYDDHVRGLLNSRCGRSGVPATLSPTPTADAFSLTSPRHGPHTSPHLTERSESPSCYSHQMSIDESSSDISDDISPYSSRLHPKRNDKYTSYVDPMRDSSDDERTEAQSESDVQASASNDTLSDNGMLRPVESDTSVSSALSAEAESTPDPRLSFLGPKTRMISKAPWEEDVGADEEALSDTEAPADALSLFAGKFKGKARSHSKTLERRLLGGGWARTSSDTRPSVDSSKRSMESSVASYIQTPTSPRNGSFSDAIRGVGGRSLSSFSASSATSSGTSAVQSIFPGIRPRGGSNAGVQINAYHLDSRGPSPVSPSSPTAPNFVHPYANLDLLSAGASNDGAVSPSRSNSSATLTASTASSYVTPSSTSSSATLPEQHESSSNLKKEKHRPPHIAVLPLGRGASYTSSAKSPSALSISFVPISPPPMSASAGDDVVVPSGMLAFPGSPACNLISLEQAQMKARDRSRSITSNTSQFPISPRPKEVVHKKSKPTLGPIGGGFSSTISGGGGSPAPEDARVRTVSAGNSSRTRTRGYTVTSIASQSTTSINIVPGTAIENIPEPRSTQPGTPMETAPPKQLKAKRSGFLKFFKNGSGSGNPNISAPSAPFHVSHNGMDMPPVPKVPAQYQAPKVTSPPELGARKELPPVVVCSPTLGRARSLEWAQNVSDDSHTSIGDHHGHRQSKFNQHRSNTEPQPLEVDADSQDPSFGSLRLRPVSSVFKGMPEDYLTGSPKVAANSRGSSESRNGDSSGFEDSNVLSPATPYFPQSARSCRTHVSTASSGSDALSSFVDPRTPSTFGFSPGVPRSSTESQSASTIASLREQLRASRQQVDELESQVQALRAEVEASRCDKCGRQPEGGVTGRARAPTGASCRAYD</sequence>
<feature type="compositionally biased region" description="Acidic residues" evidence="2">
    <location>
        <begin position="1484"/>
        <end position="1494"/>
    </location>
</feature>
<name>A0A8H7LUB8_9AGAM</name>
<dbReference type="OrthoDB" id="2565072at2759"/>
<gene>
    <name evidence="3" type="ORF">RHS03_03807</name>
</gene>
<evidence type="ECO:0000256" key="1">
    <source>
        <dbReference type="SAM" id="Coils"/>
    </source>
</evidence>
<feature type="compositionally biased region" description="Polar residues" evidence="2">
    <location>
        <begin position="2451"/>
        <end position="2461"/>
    </location>
</feature>
<feature type="compositionally biased region" description="Polar residues" evidence="2">
    <location>
        <begin position="1077"/>
        <end position="1090"/>
    </location>
</feature>
<feature type="compositionally biased region" description="Polar residues" evidence="2">
    <location>
        <begin position="2734"/>
        <end position="2743"/>
    </location>
</feature>
<feature type="region of interest" description="Disordered" evidence="2">
    <location>
        <begin position="1044"/>
        <end position="1092"/>
    </location>
</feature>
<feature type="compositionally biased region" description="Low complexity" evidence="2">
    <location>
        <begin position="1195"/>
        <end position="1209"/>
    </location>
</feature>
<feature type="region of interest" description="Disordered" evidence="2">
    <location>
        <begin position="2780"/>
        <end position="2805"/>
    </location>
</feature>
<keyword evidence="1" id="KW-0175">Coiled coil</keyword>
<feature type="compositionally biased region" description="Polar residues" evidence="2">
    <location>
        <begin position="1378"/>
        <end position="1414"/>
    </location>
</feature>
<dbReference type="Proteomes" id="UP000602905">
    <property type="component" value="Unassembled WGS sequence"/>
</dbReference>
<proteinExistence type="predicted"/>
<accession>A0A8H7LUB8</accession>
<dbReference type="GO" id="GO:1990334">
    <property type="term" value="C:Bfa1-Bub2 complex"/>
    <property type="evidence" value="ECO:0007669"/>
    <property type="project" value="InterPro"/>
</dbReference>
<feature type="compositionally biased region" description="Basic and acidic residues" evidence="2">
    <location>
        <begin position="2596"/>
        <end position="2605"/>
    </location>
</feature>
<feature type="compositionally biased region" description="Low complexity" evidence="2">
    <location>
        <begin position="1331"/>
        <end position="1351"/>
    </location>
</feature>
<feature type="region of interest" description="Disordered" evidence="2">
    <location>
        <begin position="864"/>
        <end position="889"/>
    </location>
</feature>
<dbReference type="EMBL" id="JACYCD010000049">
    <property type="protein sequence ID" value="KAF8707573.1"/>
    <property type="molecule type" value="Genomic_DNA"/>
</dbReference>
<feature type="compositionally biased region" description="Low complexity" evidence="2">
    <location>
        <begin position="2286"/>
        <end position="2301"/>
    </location>
</feature>
<feature type="region of interest" description="Disordered" evidence="2">
    <location>
        <begin position="1819"/>
        <end position="1846"/>
    </location>
</feature>
<feature type="region of interest" description="Disordered" evidence="2">
    <location>
        <begin position="2144"/>
        <end position="2183"/>
    </location>
</feature>
<reference evidence="3" key="1">
    <citation type="submission" date="2020-09" db="EMBL/GenBank/DDBJ databases">
        <title>Comparative genome analyses of four rice-infecting Rhizoctonia solani isolates reveal extensive enrichment of homogalacturonan modification genes.</title>
        <authorList>
            <person name="Lee D.-Y."/>
            <person name="Jeon J."/>
            <person name="Kim K.-T."/>
            <person name="Cheong K."/>
            <person name="Song H."/>
            <person name="Choi G."/>
            <person name="Ko J."/>
            <person name="Opiyo S.O."/>
            <person name="Zuo S."/>
            <person name="Madhav S."/>
            <person name="Lee Y.-H."/>
            <person name="Wang G.-L."/>
        </authorList>
    </citation>
    <scope>NUCLEOTIDE SEQUENCE</scope>
    <source>
        <strain evidence="3">AG1-IA WGL</strain>
    </source>
</reference>
<feature type="compositionally biased region" description="Basic and acidic residues" evidence="2">
    <location>
        <begin position="1364"/>
        <end position="1376"/>
    </location>
</feature>
<dbReference type="PANTHER" id="PTHR35140">
    <property type="entry name" value="MITOTIC CHECK POINT PROTEIN BFA1"/>
    <property type="match status" value="1"/>
</dbReference>
<feature type="compositionally biased region" description="Polar residues" evidence="2">
    <location>
        <begin position="2666"/>
        <end position="2687"/>
    </location>
</feature>
<feature type="compositionally biased region" description="Polar residues" evidence="2">
    <location>
        <begin position="2146"/>
        <end position="2156"/>
    </location>
</feature>
<feature type="compositionally biased region" description="Basic residues" evidence="2">
    <location>
        <begin position="2606"/>
        <end position="2615"/>
    </location>
</feature>
<feature type="compositionally biased region" description="Gly residues" evidence="2">
    <location>
        <begin position="2424"/>
        <end position="2439"/>
    </location>
</feature>
<dbReference type="GO" id="GO:0005096">
    <property type="term" value="F:GTPase activator activity"/>
    <property type="evidence" value="ECO:0007669"/>
    <property type="project" value="InterPro"/>
</dbReference>
<feature type="coiled-coil region" evidence="1">
    <location>
        <begin position="2745"/>
        <end position="2779"/>
    </location>
</feature>
<feature type="compositionally biased region" description="Low complexity" evidence="2">
    <location>
        <begin position="1304"/>
        <end position="1317"/>
    </location>
</feature>
<dbReference type="GO" id="GO:0044732">
    <property type="term" value="C:mitotic spindle pole body"/>
    <property type="evidence" value="ECO:0007669"/>
    <property type="project" value="TreeGrafter"/>
</dbReference>
<feature type="region of interest" description="Disordered" evidence="2">
    <location>
        <begin position="1184"/>
        <end position="1317"/>
    </location>
</feature>
<dbReference type="InterPro" id="IPR034586">
    <property type="entry name" value="Bfa1/Byr4"/>
</dbReference>
<feature type="region of interest" description="Disordered" evidence="2">
    <location>
        <begin position="2596"/>
        <end position="2639"/>
    </location>
</feature>
<organism evidence="3 4">
    <name type="scientific">Rhizoctonia solani</name>
    <dbReference type="NCBI Taxonomy" id="456999"/>
    <lineage>
        <taxon>Eukaryota</taxon>
        <taxon>Fungi</taxon>
        <taxon>Dikarya</taxon>
        <taxon>Basidiomycota</taxon>
        <taxon>Agaricomycotina</taxon>
        <taxon>Agaricomycetes</taxon>
        <taxon>Cantharellales</taxon>
        <taxon>Ceratobasidiaceae</taxon>
        <taxon>Rhizoctonia</taxon>
    </lineage>
</organism>
<feature type="region of interest" description="Disordered" evidence="2">
    <location>
        <begin position="1705"/>
        <end position="1790"/>
    </location>
</feature>
<feature type="compositionally biased region" description="Polar residues" evidence="2">
    <location>
        <begin position="1750"/>
        <end position="1760"/>
    </location>
</feature>
<feature type="compositionally biased region" description="Low complexity" evidence="2">
    <location>
        <begin position="1427"/>
        <end position="1468"/>
    </location>
</feature>
<feature type="region of interest" description="Disordered" evidence="2">
    <location>
        <begin position="2393"/>
        <end position="2461"/>
    </location>
</feature>
<feature type="compositionally biased region" description="Low complexity" evidence="2">
    <location>
        <begin position="2705"/>
        <end position="2716"/>
    </location>
</feature>
<feature type="region of interest" description="Disordered" evidence="2">
    <location>
        <begin position="2652"/>
        <end position="2743"/>
    </location>
</feature>
<feature type="compositionally biased region" description="Polar residues" evidence="2">
    <location>
        <begin position="2396"/>
        <end position="2405"/>
    </location>
</feature>
<feature type="region of interest" description="Disordered" evidence="2">
    <location>
        <begin position="2485"/>
        <end position="2568"/>
    </location>
</feature>
<feature type="non-terminal residue" evidence="3">
    <location>
        <position position="1"/>
    </location>
</feature>
<feature type="region of interest" description="Disordered" evidence="2">
    <location>
        <begin position="1331"/>
        <end position="1599"/>
    </location>
</feature>
<evidence type="ECO:0000313" key="4">
    <source>
        <dbReference type="Proteomes" id="UP000602905"/>
    </source>
</evidence>
<feature type="region of interest" description="Disordered" evidence="2">
    <location>
        <begin position="2286"/>
        <end position="2319"/>
    </location>
</feature>
<dbReference type="GO" id="GO:0001100">
    <property type="term" value="P:negative regulation of exit from mitosis"/>
    <property type="evidence" value="ECO:0007669"/>
    <property type="project" value="InterPro"/>
</dbReference>
<dbReference type="PANTHER" id="PTHR35140:SF1">
    <property type="entry name" value="MITOTIC CHECK POINT PROTEIN BFA1"/>
    <property type="match status" value="1"/>
</dbReference>
<feature type="region of interest" description="Disordered" evidence="2">
    <location>
        <begin position="1943"/>
        <end position="2085"/>
    </location>
</feature>
<protein>
    <submittedName>
        <fullName evidence="3">Cytokinesis regulator</fullName>
    </submittedName>
</protein>
<feature type="compositionally biased region" description="Low complexity" evidence="2">
    <location>
        <begin position="1055"/>
        <end position="1074"/>
    </location>
</feature>
<feature type="compositionally biased region" description="Polar residues" evidence="2">
    <location>
        <begin position="1718"/>
        <end position="1727"/>
    </location>
</feature>
<feature type="compositionally biased region" description="Polar residues" evidence="2">
    <location>
        <begin position="2036"/>
        <end position="2052"/>
    </location>
</feature>
<evidence type="ECO:0000313" key="3">
    <source>
        <dbReference type="EMBL" id="KAF8707573.1"/>
    </source>
</evidence>
<feature type="compositionally biased region" description="Low complexity" evidence="2">
    <location>
        <begin position="1248"/>
        <end position="1296"/>
    </location>
</feature>
<feature type="compositionally biased region" description="Polar residues" evidence="2">
    <location>
        <begin position="2163"/>
        <end position="2181"/>
    </location>
</feature>
<feature type="compositionally biased region" description="Low complexity" evidence="2">
    <location>
        <begin position="1228"/>
        <end position="1240"/>
    </location>
</feature>